<comment type="caution">
    <text evidence="1">The sequence shown here is derived from an EMBL/GenBank/DDBJ whole genome shotgun (WGS) entry which is preliminary data.</text>
</comment>
<dbReference type="RefSeq" id="WP_111635391.1">
    <property type="nucleotide sequence ID" value="NZ_QLLR01000026.1"/>
</dbReference>
<dbReference type="EMBL" id="QLLR01000026">
    <property type="protein sequence ID" value="RAJ25508.1"/>
    <property type="molecule type" value="Genomic_DNA"/>
</dbReference>
<dbReference type="STRING" id="188932.AY601_3901"/>
<organism evidence="1 2">
    <name type="scientific">Pedobacter cryoconitis</name>
    <dbReference type="NCBI Taxonomy" id="188932"/>
    <lineage>
        <taxon>Bacteria</taxon>
        <taxon>Pseudomonadati</taxon>
        <taxon>Bacteroidota</taxon>
        <taxon>Sphingobacteriia</taxon>
        <taxon>Sphingobacteriales</taxon>
        <taxon>Sphingobacteriaceae</taxon>
        <taxon>Pedobacter</taxon>
    </lineage>
</organism>
<proteinExistence type="predicted"/>
<evidence type="ECO:0000313" key="1">
    <source>
        <dbReference type="EMBL" id="RAJ25508.1"/>
    </source>
</evidence>
<dbReference type="AlphaFoldDB" id="A0A327S9P9"/>
<name>A0A327S9P9_9SPHI</name>
<protein>
    <submittedName>
        <fullName evidence="1">Uncharacterized protein</fullName>
    </submittedName>
</protein>
<dbReference type="Proteomes" id="UP000249754">
    <property type="component" value="Unassembled WGS sequence"/>
</dbReference>
<evidence type="ECO:0000313" key="2">
    <source>
        <dbReference type="Proteomes" id="UP000249754"/>
    </source>
</evidence>
<gene>
    <name evidence="1" type="ORF">LY11_04012</name>
</gene>
<dbReference type="OrthoDB" id="4990567at2"/>
<reference evidence="1 2" key="1">
    <citation type="submission" date="2018-06" db="EMBL/GenBank/DDBJ databases">
        <title>Genomic Encyclopedia of Archaeal and Bacterial Type Strains, Phase II (KMG-II): from individual species to whole genera.</title>
        <authorList>
            <person name="Goeker M."/>
        </authorList>
    </citation>
    <scope>NUCLEOTIDE SEQUENCE [LARGE SCALE GENOMIC DNA]</scope>
    <source>
        <strain evidence="1 2">DSM 14825</strain>
    </source>
</reference>
<sequence length="112" mass="12854">MWGDQPWDNDPAADWYGTMMKKTGLAAHVRKTLSEELHKDSADVLRAAAFCLVQFGRIYVWPTKELKDDLKLGIAALKQVLEDDEYCHSIEITVEVRAELAELGERLNTYIW</sequence>
<accession>A0A327S9P9</accession>